<name>A0ABN3QJN3_9ACTN</name>
<feature type="region of interest" description="Disordered" evidence="1">
    <location>
        <begin position="1"/>
        <end position="59"/>
    </location>
</feature>
<dbReference type="RefSeq" id="WP_344547427.1">
    <property type="nucleotide sequence ID" value="NZ_BAAATD010000013.1"/>
</dbReference>
<feature type="compositionally biased region" description="Low complexity" evidence="1">
    <location>
        <begin position="35"/>
        <end position="50"/>
    </location>
</feature>
<evidence type="ECO:0000313" key="3">
    <source>
        <dbReference type="Proteomes" id="UP001501509"/>
    </source>
</evidence>
<proteinExistence type="predicted"/>
<evidence type="ECO:0000256" key="1">
    <source>
        <dbReference type="SAM" id="MobiDB-lite"/>
    </source>
</evidence>
<dbReference type="Proteomes" id="UP001501509">
    <property type="component" value="Unassembled WGS sequence"/>
</dbReference>
<gene>
    <name evidence="2" type="ORF">GCM10010411_76990</name>
</gene>
<dbReference type="EMBL" id="BAAATD010000013">
    <property type="protein sequence ID" value="GAA2628257.1"/>
    <property type="molecule type" value="Genomic_DNA"/>
</dbReference>
<organism evidence="2 3">
    <name type="scientific">Actinomadura fulvescens</name>
    <dbReference type="NCBI Taxonomy" id="46160"/>
    <lineage>
        <taxon>Bacteria</taxon>
        <taxon>Bacillati</taxon>
        <taxon>Actinomycetota</taxon>
        <taxon>Actinomycetes</taxon>
        <taxon>Streptosporangiales</taxon>
        <taxon>Thermomonosporaceae</taxon>
        <taxon>Actinomadura</taxon>
    </lineage>
</organism>
<feature type="compositionally biased region" description="Low complexity" evidence="1">
    <location>
        <begin position="14"/>
        <end position="27"/>
    </location>
</feature>
<accession>A0ABN3QJN3</accession>
<comment type="caution">
    <text evidence="2">The sequence shown here is derived from an EMBL/GenBank/DDBJ whole genome shotgun (WGS) entry which is preliminary data.</text>
</comment>
<evidence type="ECO:0000313" key="2">
    <source>
        <dbReference type="EMBL" id="GAA2628257.1"/>
    </source>
</evidence>
<reference evidence="2 3" key="1">
    <citation type="journal article" date="2019" name="Int. J. Syst. Evol. Microbiol.">
        <title>The Global Catalogue of Microorganisms (GCM) 10K type strain sequencing project: providing services to taxonomists for standard genome sequencing and annotation.</title>
        <authorList>
            <consortium name="The Broad Institute Genomics Platform"/>
            <consortium name="The Broad Institute Genome Sequencing Center for Infectious Disease"/>
            <person name="Wu L."/>
            <person name="Ma J."/>
        </authorList>
    </citation>
    <scope>NUCLEOTIDE SEQUENCE [LARGE SCALE GENOMIC DNA]</scope>
    <source>
        <strain evidence="2 3">JCM 6833</strain>
    </source>
</reference>
<keyword evidence="3" id="KW-1185">Reference proteome</keyword>
<sequence>MGKSKRGAGKSTPMDQQAARRMQAAADKNPASKTAQSGAGRRAQSAADRASASRDAKKR</sequence>
<protein>
    <submittedName>
        <fullName evidence="2">Uncharacterized protein</fullName>
    </submittedName>
</protein>